<organism evidence="4 5">
    <name type="scientific">Actinoplanes derwentensis</name>
    <dbReference type="NCBI Taxonomy" id="113562"/>
    <lineage>
        <taxon>Bacteria</taxon>
        <taxon>Bacillati</taxon>
        <taxon>Actinomycetota</taxon>
        <taxon>Actinomycetes</taxon>
        <taxon>Micromonosporales</taxon>
        <taxon>Micromonosporaceae</taxon>
        <taxon>Actinoplanes</taxon>
    </lineage>
</organism>
<feature type="chain" id="PRO_5009262017" description="DUF4232 domain-containing protein" evidence="2">
    <location>
        <begin position="24"/>
        <end position="203"/>
    </location>
</feature>
<feature type="signal peptide" evidence="2">
    <location>
        <begin position="1"/>
        <end position="23"/>
    </location>
</feature>
<dbReference type="PROSITE" id="PS51257">
    <property type="entry name" value="PROKAR_LIPOPROTEIN"/>
    <property type="match status" value="1"/>
</dbReference>
<accession>A0A1H1UC51</accession>
<gene>
    <name evidence="4" type="ORF">SAMN04489716_1395</name>
</gene>
<feature type="region of interest" description="Disordered" evidence="1">
    <location>
        <begin position="27"/>
        <end position="55"/>
    </location>
</feature>
<dbReference type="AlphaFoldDB" id="A0A1H1UC51"/>
<dbReference type="OrthoDB" id="3297425at2"/>
<dbReference type="InterPro" id="IPR025326">
    <property type="entry name" value="DUF4232"/>
</dbReference>
<evidence type="ECO:0000259" key="3">
    <source>
        <dbReference type="Pfam" id="PF14016"/>
    </source>
</evidence>
<protein>
    <recommendedName>
        <fullName evidence="3">DUF4232 domain-containing protein</fullName>
    </recommendedName>
</protein>
<feature type="domain" description="DUF4232" evidence="3">
    <location>
        <begin position="60"/>
        <end position="170"/>
    </location>
</feature>
<evidence type="ECO:0000313" key="5">
    <source>
        <dbReference type="Proteomes" id="UP000198688"/>
    </source>
</evidence>
<dbReference type="Pfam" id="PF14016">
    <property type="entry name" value="DUF4232"/>
    <property type="match status" value="1"/>
</dbReference>
<evidence type="ECO:0000313" key="4">
    <source>
        <dbReference type="EMBL" id="SDS70008.1"/>
    </source>
</evidence>
<dbReference type="STRING" id="113562.SAMN04489716_1395"/>
<reference evidence="4 5" key="1">
    <citation type="submission" date="2016-10" db="EMBL/GenBank/DDBJ databases">
        <authorList>
            <person name="de Groot N.N."/>
        </authorList>
    </citation>
    <scope>NUCLEOTIDE SEQUENCE [LARGE SCALE GENOMIC DNA]</scope>
    <source>
        <strain evidence="4 5">DSM 43941</strain>
    </source>
</reference>
<sequence length="203" mass="20930">MSRNPFLTAVPVLALLTTLTACAGSTEETAEPAAASPAGKPATSRPATATTTRVPVKGECAAADLAVSISPQQTGETDELGMVIITNNGRRNCTVKGWLTLALHNAAGEPVDVPTQNVNEPGAPTTVKIQKGGSAFAGIKWTQCDKSDAACGVGNAIGWSLDGTVKDTFAELDSLPDPEQNTLTMKALKVGTFQPVRQGVVAW</sequence>
<dbReference type="Proteomes" id="UP000198688">
    <property type="component" value="Chromosome I"/>
</dbReference>
<keyword evidence="2" id="KW-0732">Signal</keyword>
<dbReference type="RefSeq" id="WP_157751352.1">
    <property type="nucleotide sequence ID" value="NZ_BOMJ01000021.1"/>
</dbReference>
<evidence type="ECO:0000256" key="2">
    <source>
        <dbReference type="SAM" id="SignalP"/>
    </source>
</evidence>
<name>A0A1H1UC51_9ACTN</name>
<dbReference type="EMBL" id="LT629758">
    <property type="protein sequence ID" value="SDS70008.1"/>
    <property type="molecule type" value="Genomic_DNA"/>
</dbReference>
<proteinExistence type="predicted"/>
<evidence type="ECO:0000256" key="1">
    <source>
        <dbReference type="SAM" id="MobiDB-lite"/>
    </source>
</evidence>
<keyword evidence="5" id="KW-1185">Reference proteome</keyword>